<dbReference type="RefSeq" id="WP_149487458.1">
    <property type="nucleotide sequence ID" value="NZ_CP036150.1"/>
</dbReference>
<dbReference type="KEGG" id="ock:EXM22_15875"/>
<organism evidence="4 5">
    <name type="scientific">Oceanispirochaeta crateris</name>
    <dbReference type="NCBI Taxonomy" id="2518645"/>
    <lineage>
        <taxon>Bacteria</taxon>
        <taxon>Pseudomonadati</taxon>
        <taxon>Spirochaetota</taxon>
        <taxon>Spirochaetia</taxon>
        <taxon>Spirochaetales</taxon>
        <taxon>Spirochaetaceae</taxon>
        <taxon>Oceanispirochaeta</taxon>
    </lineage>
</organism>
<proteinExistence type="predicted"/>
<dbReference type="Pfam" id="PF00596">
    <property type="entry name" value="Aldolase_II"/>
    <property type="match status" value="1"/>
</dbReference>
<dbReference type="GO" id="GO:0019323">
    <property type="term" value="P:pentose catabolic process"/>
    <property type="evidence" value="ECO:0007669"/>
    <property type="project" value="TreeGrafter"/>
</dbReference>
<dbReference type="SUPFAM" id="SSF53639">
    <property type="entry name" value="AraD/HMP-PK domain-like"/>
    <property type="match status" value="1"/>
</dbReference>
<gene>
    <name evidence="4" type="ORF">EXM22_15875</name>
</gene>
<dbReference type="PANTHER" id="PTHR22789">
    <property type="entry name" value="FUCULOSE PHOSPHATE ALDOLASE"/>
    <property type="match status" value="1"/>
</dbReference>
<evidence type="ECO:0000256" key="1">
    <source>
        <dbReference type="ARBA" id="ARBA00022723"/>
    </source>
</evidence>
<dbReference type="Proteomes" id="UP000324209">
    <property type="component" value="Chromosome"/>
</dbReference>
<dbReference type="InterPro" id="IPR036409">
    <property type="entry name" value="Aldolase_II/adducin_N_sf"/>
</dbReference>
<dbReference type="InterPro" id="IPR001303">
    <property type="entry name" value="Aldolase_II/adducin_N"/>
</dbReference>
<evidence type="ECO:0000313" key="5">
    <source>
        <dbReference type="Proteomes" id="UP000324209"/>
    </source>
</evidence>
<dbReference type="AlphaFoldDB" id="A0A5C1QN55"/>
<dbReference type="GO" id="GO:0016832">
    <property type="term" value="F:aldehyde-lyase activity"/>
    <property type="evidence" value="ECO:0007669"/>
    <property type="project" value="TreeGrafter"/>
</dbReference>
<accession>A0A5C1QN55</accession>
<evidence type="ECO:0000259" key="3">
    <source>
        <dbReference type="SMART" id="SM01007"/>
    </source>
</evidence>
<feature type="domain" description="Class II aldolase/adducin N-terminal" evidence="3">
    <location>
        <begin position="5"/>
        <end position="205"/>
    </location>
</feature>
<sequence>MSVAELIEVTRRYGGNPDYVLAGGGNTSLKKDGVMYVKASGTTMGEIDESGFVKMDQKALDALWTVEYPEDKDEREERALEDLMKARLEGETSRPSVETLLHCFIPFKFVVHTHPALVNGMTCSKGGQGWAEKELGDRVLWIPVVNPGYILAKYVKDRVDERLASGQGFPDFIMLQNHGVFTGGNSIEEVDLKYQYLMGKLEESIRITPNMAEEPVDLAVAAVLKKAVQKAYGPEAGFEFKNIRQCKEWLQSKEAASPVFSALTPDHIVYMGHKPLWIPEGGEAELEQSLVEGVSAYEGEFGKKPKTILVQNRGILSCGVNAKEAFLSGILFRDAVKVAVLSENFGGVQFMPQDKIDFINTWEVEKYRAKKSI</sequence>
<keyword evidence="1" id="KW-0479">Metal-binding</keyword>
<dbReference type="PANTHER" id="PTHR22789:SF0">
    <property type="entry name" value="3-OXO-TETRONATE 4-PHOSPHATE DECARBOXYLASE-RELATED"/>
    <property type="match status" value="1"/>
</dbReference>
<evidence type="ECO:0000313" key="4">
    <source>
        <dbReference type="EMBL" id="QEN09383.1"/>
    </source>
</evidence>
<keyword evidence="5" id="KW-1185">Reference proteome</keyword>
<evidence type="ECO:0000256" key="2">
    <source>
        <dbReference type="ARBA" id="ARBA00023239"/>
    </source>
</evidence>
<reference evidence="4 5" key="1">
    <citation type="submission" date="2019-02" db="EMBL/GenBank/DDBJ databases">
        <title>Complete Genome Sequence and Methylome Analysis of free living Spirochaetas.</title>
        <authorList>
            <person name="Fomenkov A."/>
            <person name="Dubinina G."/>
            <person name="Leshcheva N."/>
            <person name="Mikheeva N."/>
            <person name="Grabovich M."/>
            <person name="Vincze T."/>
            <person name="Roberts R.J."/>
        </authorList>
    </citation>
    <scope>NUCLEOTIDE SEQUENCE [LARGE SCALE GENOMIC DNA]</scope>
    <source>
        <strain evidence="4 5">K2</strain>
    </source>
</reference>
<dbReference type="InterPro" id="IPR050197">
    <property type="entry name" value="Aldolase_class_II_sugar_metab"/>
</dbReference>
<dbReference type="Gene3D" id="3.40.225.10">
    <property type="entry name" value="Class II aldolase/adducin N-terminal domain"/>
    <property type="match status" value="2"/>
</dbReference>
<dbReference type="GO" id="GO:0046872">
    <property type="term" value="F:metal ion binding"/>
    <property type="evidence" value="ECO:0007669"/>
    <property type="project" value="UniProtKB-KW"/>
</dbReference>
<keyword evidence="2" id="KW-0456">Lyase</keyword>
<name>A0A5C1QN55_9SPIO</name>
<protein>
    <submittedName>
        <fullName evidence="4">Class II aldolase</fullName>
    </submittedName>
</protein>
<dbReference type="EMBL" id="CP036150">
    <property type="protein sequence ID" value="QEN09383.1"/>
    <property type="molecule type" value="Genomic_DNA"/>
</dbReference>
<dbReference type="OrthoDB" id="9774430at2"/>
<dbReference type="GO" id="GO:0005829">
    <property type="term" value="C:cytosol"/>
    <property type="evidence" value="ECO:0007669"/>
    <property type="project" value="TreeGrafter"/>
</dbReference>
<dbReference type="SMART" id="SM01007">
    <property type="entry name" value="Aldolase_II"/>
    <property type="match status" value="1"/>
</dbReference>